<keyword evidence="2" id="KW-1185">Reference proteome</keyword>
<evidence type="ECO:0000313" key="1">
    <source>
        <dbReference type="EMBL" id="GFR01845.1"/>
    </source>
</evidence>
<comment type="caution">
    <text evidence="1">The sequence shown here is derived from an EMBL/GenBank/DDBJ whole genome shotgun (WGS) entry which is preliminary data.</text>
</comment>
<reference evidence="1" key="1">
    <citation type="submission" date="2020-07" db="EMBL/GenBank/DDBJ databases">
        <title>Multicomponent nature underlies the extraordinary mechanical properties of spider dragline silk.</title>
        <authorList>
            <person name="Kono N."/>
            <person name="Nakamura H."/>
            <person name="Mori M."/>
            <person name="Yoshida Y."/>
            <person name="Ohtoshi R."/>
            <person name="Malay A.D."/>
            <person name="Moran D.A.P."/>
            <person name="Tomita M."/>
            <person name="Numata K."/>
            <person name="Arakawa K."/>
        </authorList>
    </citation>
    <scope>NUCLEOTIDE SEQUENCE</scope>
</reference>
<proteinExistence type="predicted"/>
<dbReference type="AlphaFoldDB" id="A0A8X6IBU9"/>
<gene>
    <name evidence="1" type="ORF">TNCT_15241</name>
</gene>
<protein>
    <submittedName>
        <fullName evidence="1">Uncharacterized protein</fullName>
    </submittedName>
</protein>
<name>A0A8X6IBU9_TRICU</name>
<accession>A0A8X6IBU9</accession>
<dbReference type="Proteomes" id="UP000887116">
    <property type="component" value="Unassembled WGS sequence"/>
</dbReference>
<sequence>MRNGRSGQKTVLFKKPRDAIPAVKDYLVPRKRSVRNSCNQERKKTQGDKELSVDWRHKKVSGYRSPLLSVFYENKFMPLDSFHEDKNKDV</sequence>
<evidence type="ECO:0000313" key="2">
    <source>
        <dbReference type="Proteomes" id="UP000887116"/>
    </source>
</evidence>
<dbReference type="EMBL" id="BMAO01015460">
    <property type="protein sequence ID" value="GFR01845.1"/>
    <property type="molecule type" value="Genomic_DNA"/>
</dbReference>
<organism evidence="1 2">
    <name type="scientific">Trichonephila clavata</name>
    <name type="common">Joro spider</name>
    <name type="synonym">Nephila clavata</name>
    <dbReference type="NCBI Taxonomy" id="2740835"/>
    <lineage>
        <taxon>Eukaryota</taxon>
        <taxon>Metazoa</taxon>
        <taxon>Ecdysozoa</taxon>
        <taxon>Arthropoda</taxon>
        <taxon>Chelicerata</taxon>
        <taxon>Arachnida</taxon>
        <taxon>Araneae</taxon>
        <taxon>Araneomorphae</taxon>
        <taxon>Entelegynae</taxon>
        <taxon>Araneoidea</taxon>
        <taxon>Nephilidae</taxon>
        <taxon>Trichonephila</taxon>
    </lineage>
</organism>